<evidence type="ECO:0000313" key="2">
    <source>
        <dbReference type="EMBL" id="QIS10841.1"/>
    </source>
</evidence>
<dbReference type="Pfam" id="PF24740">
    <property type="entry name" value="DUF7691"/>
    <property type="match status" value="1"/>
</dbReference>
<dbReference type="Proteomes" id="UP000503540">
    <property type="component" value="Chromosome"/>
</dbReference>
<feature type="domain" description="DUF7691" evidence="1">
    <location>
        <begin position="14"/>
        <end position="153"/>
    </location>
</feature>
<protein>
    <recommendedName>
        <fullName evidence="1">DUF7691 domain-containing protein</fullName>
    </recommendedName>
</protein>
<dbReference type="AlphaFoldDB" id="A0A6G9YC89"/>
<evidence type="ECO:0000259" key="1">
    <source>
        <dbReference type="Pfam" id="PF24740"/>
    </source>
</evidence>
<sequence length="155" mass="16710">MFGPLDGLLRERGSALTGRDVLRQLLCGEAQQVDLGACYGYALHLLCEYGGCALSGWAVRAGWSDAVRDGLAAVGVDFDPMLLVGSGAPVELPPYDGPPRIGSLTRGEISALSNEFAGLRSARLRDRQIAEAVDELLDWLQICLDRDLDLMCFLL</sequence>
<dbReference type="RefSeq" id="WP_167473752.1">
    <property type="nucleotide sequence ID" value="NZ_CP046172.1"/>
</dbReference>
<dbReference type="InterPro" id="IPR056108">
    <property type="entry name" value="DUF7691"/>
</dbReference>
<reference evidence="2 3" key="1">
    <citation type="journal article" date="2019" name="ACS Chem. Biol.">
        <title>Identification and Mobilization of a Cryptic Antibiotic Biosynthesis Gene Locus from a Human-Pathogenic Nocardia Isolate.</title>
        <authorList>
            <person name="Herisse M."/>
            <person name="Ishida K."/>
            <person name="Porter J.L."/>
            <person name="Howden B."/>
            <person name="Hertweck C."/>
            <person name="Stinear T.P."/>
            <person name="Pidot S.J."/>
        </authorList>
    </citation>
    <scope>NUCLEOTIDE SEQUENCE [LARGE SCALE GENOMIC DNA]</scope>
    <source>
        <strain evidence="2 3">AUSMDU00012717</strain>
    </source>
</reference>
<gene>
    <name evidence="2" type="ORF">F5544_14785</name>
</gene>
<evidence type="ECO:0000313" key="3">
    <source>
        <dbReference type="Proteomes" id="UP000503540"/>
    </source>
</evidence>
<organism evidence="2 3">
    <name type="scientific">Nocardia arthritidis</name>
    <dbReference type="NCBI Taxonomy" id="228602"/>
    <lineage>
        <taxon>Bacteria</taxon>
        <taxon>Bacillati</taxon>
        <taxon>Actinomycetota</taxon>
        <taxon>Actinomycetes</taxon>
        <taxon>Mycobacteriales</taxon>
        <taxon>Nocardiaceae</taxon>
        <taxon>Nocardia</taxon>
    </lineage>
</organism>
<dbReference type="EMBL" id="CP046172">
    <property type="protein sequence ID" value="QIS10841.1"/>
    <property type="molecule type" value="Genomic_DNA"/>
</dbReference>
<proteinExistence type="predicted"/>
<keyword evidence="3" id="KW-1185">Reference proteome</keyword>
<accession>A0A6G9YC89</accession>
<name>A0A6G9YC89_9NOCA</name>
<dbReference type="KEGG" id="nah:F5544_14785"/>